<dbReference type="InterPro" id="IPR036271">
    <property type="entry name" value="Tet_transcr_reg_TetR-rel_C_sf"/>
</dbReference>
<dbReference type="PANTHER" id="PTHR30055">
    <property type="entry name" value="HTH-TYPE TRANSCRIPTIONAL REGULATOR RUTR"/>
    <property type="match status" value="1"/>
</dbReference>
<evidence type="ECO:0000256" key="1">
    <source>
        <dbReference type="ARBA" id="ARBA00022491"/>
    </source>
</evidence>
<feature type="domain" description="HTH tetR-type" evidence="6">
    <location>
        <begin position="8"/>
        <end position="68"/>
    </location>
</feature>
<keyword evidence="2" id="KW-0805">Transcription regulation</keyword>
<protein>
    <submittedName>
        <fullName evidence="7">TetR family transcriptional regulator</fullName>
    </submittedName>
</protein>
<keyword evidence="3 5" id="KW-0238">DNA-binding</keyword>
<dbReference type="SUPFAM" id="SSF46689">
    <property type="entry name" value="Homeodomain-like"/>
    <property type="match status" value="1"/>
</dbReference>
<dbReference type="InterPro" id="IPR001647">
    <property type="entry name" value="HTH_TetR"/>
</dbReference>
<evidence type="ECO:0000313" key="7">
    <source>
        <dbReference type="EMBL" id="KZM72352.1"/>
    </source>
</evidence>
<dbReference type="Pfam" id="PF13977">
    <property type="entry name" value="TetR_C_6"/>
    <property type="match status" value="1"/>
</dbReference>
<feature type="DNA-binding region" description="H-T-H motif" evidence="5">
    <location>
        <begin position="31"/>
        <end position="50"/>
    </location>
</feature>
<dbReference type="AlphaFoldDB" id="A0A164LFG6"/>
<dbReference type="EMBL" id="LWGR01000008">
    <property type="protein sequence ID" value="KZM72352.1"/>
    <property type="molecule type" value="Genomic_DNA"/>
</dbReference>
<evidence type="ECO:0000259" key="6">
    <source>
        <dbReference type="PROSITE" id="PS50977"/>
    </source>
</evidence>
<dbReference type="GO" id="GO:0000976">
    <property type="term" value="F:transcription cis-regulatory region binding"/>
    <property type="evidence" value="ECO:0007669"/>
    <property type="project" value="TreeGrafter"/>
</dbReference>
<dbReference type="InterPro" id="IPR039538">
    <property type="entry name" value="BetI_C"/>
</dbReference>
<evidence type="ECO:0000256" key="2">
    <source>
        <dbReference type="ARBA" id="ARBA00023015"/>
    </source>
</evidence>
<keyword evidence="8" id="KW-1185">Reference proteome</keyword>
<dbReference type="OrthoDB" id="9816296at2"/>
<dbReference type="PROSITE" id="PS50977">
    <property type="entry name" value="HTH_TETR_2"/>
    <property type="match status" value="1"/>
</dbReference>
<dbReference type="Proteomes" id="UP000076512">
    <property type="component" value="Unassembled WGS sequence"/>
</dbReference>
<evidence type="ECO:0000256" key="5">
    <source>
        <dbReference type="PROSITE-ProRule" id="PRU00335"/>
    </source>
</evidence>
<evidence type="ECO:0000256" key="4">
    <source>
        <dbReference type="ARBA" id="ARBA00023163"/>
    </source>
</evidence>
<keyword evidence="1" id="KW-0678">Repressor</keyword>
<gene>
    <name evidence="7" type="ORF">AWN90_36110</name>
</gene>
<reference evidence="7 8" key="1">
    <citation type="submission" date="2016-04" db="EMBL/GenBank/DDBJ databases">
        <authorList>
            <person name="Evans L.H."/>
            <person name="Alamgir A."/>
            <person name="Owens N."/>
            <person name="Weber N.D."/>
            <person name="Virtaneva K."/>
            <person name="Barbian K."/>
            <person name="Babar A."/>
            <person name="Rosenke K."/>
        </authorList>
    </citation>
    <scope>NUCLEOTIDE SEQUENCE [LARGE SCALE GENOMIC DNA]</scope>
    <source>
        <strain evidence="7 8">IFM 0406</strain>
    </source>
</reference>
<dbReference type="Pfam" id="PF00440">
    <property type="entry name" value="TetR_N"/>
    <property type="match status" value="1"/>
</dbReference>
<dbReference type="GO" id="GO:0003700">
    <property type="term" value="F:DNA-binding transcription factor activity"/>
    <property type="evidence" value="ECO:0007669"/>
    <property type="project" value="TreeGrafter"/>
</dbReference>
<organism evidence="7 8">
    <name type="scientific">Nocardia terpenica</name>
    <dbReference type="NCBI Taxonomy" id="455432"/>
    <lineage>
        <taxon>Bacteria</taxon>
        <taxon>Bacillati</taxon>
        <taxon>Actinomycetota</taxon>
        <taxon>Actinomycetes</taxon>
        <taxon>Mycobacteriales</taxon>
        <taxon>Nocardiaceae</taxon>
        <taxon>Nocardia</taxon>
    </lineage>
</organism>
<dbReference type="InterPro" id="IPR050109">
    <property type="entry name" value="HTH-type_TetR-like_transc_reg"/>
</dbReference>
<proteinExistence type="predicted"/>
<dbReference type="SUPFAM" id="SSF48498">
    <property type="entry name" value="Tetracyclin repressor-like, C-terminal domain"/>
    <property type="match status" value="1"/>
</dbReference>
<dbReference type="STRING" id="455432.AWN90_36110"/>
<dbReference type="PANTHER" id="PTHR30055:SF240">
    <property type="entry name" value="HTH-TYPE TRANSCRIPTIONAL REGULATOR ACRR"/>
    <property type="match status" value="1"/>
</dbReference>
<evidence type="ECO:0000313" key="8">
    <source>
        <dbReference type="Proteomes" id="UP000076512"/>
    </source>
</evidence>
<dbReference type="RefSeq" id="WP_067592289.1">
    <property type="nucleotide sequence ID" value="NZ_JABMCZ010000001.1"/>
</dbReference>
<dbReference type="Gene3D" id="1.10.357.10">
    <property type="entry name" value="Tetracycline Repressor, domain 2"/>
    <property type="match status" value="1"/>
</dbReference>
<sequence>MPKQVDHRERRETIARALWRVVEQQGWTRATMREIAREADASLGQVQHYFGSRTAMLVFAMEFAAEQTARRVTRSLDRLGSPPHPRDVLRVTLMEMLPLHPDARATSRMSAAYTLEALHDPELHEQARLGLHDGRALTERLIRQAITEGHIPADRDPAIETNLLLALTGFTPLLDFDVIDPDAALTAIDYYLDRLFDRTPQHREQ</sequence>
<evidence type="ECO:0000256" key="3">
    <source>
        <dbReference type="ARBA" id="ARBA00023125"/>
    </source>
</evidence>
<accession>A0A164LFG6</accession>
<comment type="caution">
    <text evidence="7">The sequence shown here is derived from an EMBL/GenBank/DDBJ whole genome shotgun (WGS) entry which is preliminary data.</text>
</comment>
<keyword evidence="4" id="KW-0804">Transcription</keyword>
<name>A0A164LFG6_9NOCA</name>
<dbReference type="InterPro" id="IPR009057">
    <property type="entry name" value="Homeodomain-like_sf"/>
</dbReference>